<comment type="caution">
    <text evidence="1">The sequence shown here is derived from an EMBL/GenBank/DDBJ whole genome shotgun (WGS) entry which is preliminary data.</text>
</comment>
<evidence type="ECO:0000313" key="1">
    <source>
        <dbReference type="EMBL" id="MDI9242618.1"/>
    </source>
</evidence>
<keyword evidence="2" id="KW-1185">Reference proteome</keyword>
<accession>A0AAP4BCF5</accession>
<keyword evidence="1" id="KW-0418">Kinase</keyword>
<dbReference type="Proteomes" id="UP001300383">
    <property type="component" value="Unassembled WGS sequence"/>
</dbReference>
<dbReference type="AlphaFoldDB" id="A0AAP4BCF5"/>
<dbReference type="Gene3D" id="3.40.50.300">
    <property type="entry name" value="P-loop containing nucleotide triphosphate hydrolases"/>
    <property type="match status" value="1"/>
</dbReference>
<reference evidence="1 2" key="1">
    <citation type="submission" date="2023-05" db="EMBL/GenBank/DDBJ databases">
        <title>[ruminococcus] sp. nov., isolated from a pig farm feces dump.</title>
        <authorList>
            <person name="Chang Y.-H."/>
        </authorList>
    </citation>
    <scope>NUCLEOTIDE SEQUENCE [LARGE SCALE GENOMIC DNA]</scope>
    <source>
        <strain evidence="1 2">YH-rum2234</strain>
    </source>
</reference>
<dbReference type="Pfam" id="PF13189">
    <property type="entry name" value="Cytidylate_kin2"/>
    <property type="match status" value="1"/>
</dbReference>
<protein>
    <submittedName>
        <fullName evidence="1">Cytidylate kinase-like family protein</fullName>
    </submittedName>
</protein>
<proteinExistence type="predicted"/>
<evidence type="ECO:0000313" key="2">
    <source>
        <dbReference type="Proteomes" id="UP001300383"/>
    </source>
</evidence>
<organism evidence="1 2">
    <name type="scientific">Fusibacillus kribbianus</name>
    <dbReference type="NCBI Taxonomy" id="3044208"/>
    <lineage>
        <taxon>Bacteria</taxon>
        <taxon>Bacillati</taxon>
        <taxon>Bacillota</taxon>
        <taxon>Clostridia</taxon>
        <taxon>Lachnospirales</taxon>
        <taxon>Lachnospiraceae</taxon>
        <taxon>Fusibacillus</taxon>
    </lineage>
</organism>
<dbReference type="InterPro" id="IPR027417">
    <property type="entry name" value="P-loop_NTPase"/>
</dbReference>
<dbReference type="RefSeq" id="WP_283231063.1">
    <property type="nucleotide sequence ID" value="NZ_JASGBQ010000015.1"/>
</dbReference>
<gene>
    <name evidence="1" type="ORF">QJ036_09065</name>
</gene>
<dbReference type="GO" id="GO:0016301">
    <property type="term" value="F:kinase activity"/>
    <property type="evidence" value="ECO:0007669"/>
    <property type="project" value="UniProtKB-KW"/>
</dbReference>
<keyword evidence="1" id="KW-0808">Transferase</keyword>
<dbReference type="EMBL" id="JASGBQ010000015">
    <property type="protein sequence ID" value="MDI9242618.1"/>
    <property type="molecule type" value="Genomic_DNA"/>
</dbReference>
<name>A0AAP4BCF5_9FIRM</name>
<sequence>MHGNLIITIGRECGSGGRFIGQKLAERLGVKCYDKELLALSAKNSGLCEEIFEHHDEKPTNSFLYSLVMDTYSMSYNPSGFLDMPLNQKVFLAQFDTIKKLAEEESCVIVGRCADYALAEYPNVVSVFTTASYDDKVEYLKEHYHIEPSKIKDFITKTDKKRASYYNYYTNKKWGSAKCYDLCINRSAVGFDGAVDVILNFVEMKRKAGQIE</sequence>